<keyword evidence="2" id="KW-1185">Reference proteome</keyword>
<accession>A0ABW1JDJ4</accession>
<dbReference type="Proteomes" id="UP001596189">
    <property type="component" value="Unassembled WGS sequence"/>
</dbReference>
<dbReference type="RefSeq" id="WP_345715901.1">
    <property type="nucleotide sequence ID" value="NZ_BAABFP010000004.1"/>
</dbReference>
<proteinExistence type="predicted"/>
<dbReference type="EMBL" id="JBHSRD010000003">
    <property type="protein sequence ID" value="MFC6007095.1"/>
    <property type="molecule type" value="Genomic_DNA"/>
</dbReference>
<sequence length="64" mass="6452">MTSTIPAFCVGAAEAKGMCFVTTEAEGTSERDLAAGDCVTVTYAATEGTASTAKATKVSKSDHC</sequence>
<reference evidence="2" key="1">
    <citation type="journal article" date="2019" name="Int. J. Syst. Evol. Microbiol.">
        <title>The Global Catalogue of Microorganisms (GCM) 10K type strain sequencing project: providing services to taxonomists for standard genome sequencing and annotation.</title>
        <authorList>
            <consortium name="The Broad Institute Genomics Platform"/>
            <consortium name="The Broad Institute Genome Sequencing Center for Infectious Disease"/>
            <person name="Wu L."/>
            <person name="Ma J."/>
        </authorList>
    </citation>
    <scope>NUCLEOTIDE SEQUENCE [LARGE SCALE GENOMIC DNA]</scope>
    <source>
        <strain evidence="2">KACC 14249</strain>
    </source>
</reference>
<protein>
    <submittedName>
        <fullName evidence="1">Uncharacterized protein</fullName>
    </submittedName>
</protein>
<comment type="caution">
    <text evidence="1">The sequence shown here is derived from an EMBL/GenBank/DDBJ whole genome shotgun (WGS) entry which is preliminary data.</text>
</comment>
<gene>
    <name evidence="1" type="ORF">ACFQDO_08125</name>
</gene>
<name>A0ABW1JDJ4_9ACTN</name>
<evidence type="ECO:0000313" key="2">
    <source>
        <dbReference type="Proteomes" id="UP001596189"/>
    </source>
</evidence>
<organism evidence="1 2">
    <name type="scientific">Angustibacter luteus</name>
    <dbReference type="NCBI Taxonomy" id="658456"/>
    <lineage>
        <taxon>Bacteria</taxon>
        <taxon>Bacillati</taxon>
        <taxon>Actinomycetota</taxon>
        <taxon>Actinomycetes</taxon>
        <taxon>Kineosporiales</taxon>
        <taxon>Kineosporiaceae</taxon>
    </lineage>
</organism>
<evidence type="ECO:0000313" key="1">
    <source>
        <dbReference type="EMBL" id="MFC6007095.1"/>
    </source>
</evidence>